<evidence type="ECO:0000313" key="1">
    <source>
        <dbReference type="EMBL" id="EMQ96759.1"/>
    </source>
</evidence>
<keyword evidence="2" id="KW-1185">Reference proteome</keyword>
<dbReference type="AlphaFoldDB" id="M7N4U6"/>
<dbReference type="PATRIC" id="fig|1276920.7.peg.3894"/>
<dbReference type="Pfam" id="PF26421">
    <property type="entry name" value="Avidin_like"/>
    <property type="match status" value="2"/>
</dbReference>
<dbReference type="RefSeq" id="WP_007273044.1">
    <property type="nucleotide sequence ID" value="NZ_AOCK01000014.1"/>
</dbReference>
<evidence type="ECO:0000313" key="2">
    <source>
        <dbReference type="Proteomes" id="UP000012015"/>
    </source>
</evidence>
<accession>M7N4U6</accession>
<sequence length="248" mass="26708">MSDATETAKMPNLDECEFVMVSSTASEVSVTAPSRFRYRQSGGMIWGEYTGDTVSVGRFAGQRTGDQITINFAHALADHSGVVLGGGASEIVRAADGRMQLIEVFDKDGVEHRSVCVQVDSTESWNLPPKVEGDTLQLDGASFVLESSTASLVDSAAPTHFDFQERCGIVWGTYSGDTVTTGHSVGIRQGETLSESFVHELVREGGNETLSGNSTTRITKRTDGRLELLEEFMLDGVSGRSLCVQIKN</sequence>
<proteinExistence type="predicted"/>
<protein>
    <submittedName>
        <fullName evidence="1">Uncharacterized protein</fullName>
    </submittedName>
</protein>
<organism evidence="1 2">
    <name type="scientific">Paeniglutamicibacter gangotriensis Lz1y</name>
    <dbReference type="NCBI Taxonomy" id="1276920"/>
    <lineage>
        <taxon>Bacteria</taxon>
        <taxon>Bacillati</taxon>
        <taxon>Actinomycetota</taxon>
        <taxon>Actinomycetes</taxon>
        <taxon>Micrococcales</taxon>
        <taxon>Micrococcaceae</taxon>
        <taxon>Paeniglutamicibacter</taxon>
    </lineage>
</organism>
<name>M7N4U6_9MICC</name>
<comment type="caution">
    <text evidence="1">The sequence shown here is derived from an EMBL/GenBank/DDBJ whole genome shotgun (WGS) entry which is preliminary data.</text>
</comment>
<reference evidence="1 2" key="1">
    <citation type="journal article" date="2013" name="Genome Announc.">
        <title>Draft Genome Sequence of Arthrobacter gangotriensis Strain Lz1yT, Isolated from a Penguin Rookery Soil Sample Collected in Antarctica, near the Indian Station Dakshin Gangotri.</title>
        <authorList>
            <person name="Shivaji S."/>
            <person name="Ara S."/>
            <person name="Bandi S."/>
            <person name="Singh A."/>
            <person name="Kumar Pinnaka A."/>
        </authorList>
    </citation>
    <scope>NUCLEOTIDE SEQUENCE [LARGE SCALE GENOMIC DNA]</scope>
    <source>
        <strain evidence="1 2">Lz1y</strain>
    </source>
</reference>
<dbReference type="EMBL" id="AOCK01000014">
    <property type="protein sequence ID" value="EMQ96759.1"/>
    <property type="molecule type" value="Genomic_DNA"/>
</dbReference>
<dbReference type="InterPro" id="IPR058595">
    <property type="entry name" value="Avidin-like"/>
</dbReference>
<dbReference type="Proteomes" id="UP000012015">
    <property type="component" value="Unassembled WGS sequence"/>
</dbReference>
<gene>
    <name evidence="1" type="ORF">ADIAG_03896</name>
</gene>
<dbReference type="STRING" id="1276920.ADIAG_03896"/>